<evidence type="ECO:0000259" key="6">
    <source>
        <dbReference type="PROSITE" id="PS51686"/>
    </source>
</evidence>
<dbReference type="InterPro" id="IPR006027">
    <property type="entry name" value="NusB_RsmB_TIM44"/>
</dbReference>
<organism evidence="7 8">
    <name type="scientific">Candidatus Magnetobacterium casense</name>
    <dbReference type="NCBI Taxonomy" id="1455061"/>
    <lineage>
        <taxon>Bacteria</taxon>
        <taxon>Pseudomonadati</taxon>
        <taxon>Nitrospirota</taxon>
        <taxon>Thermodesulfovibrionia</taxon>
        <taxon>Thermodesulfovibrionales</taxon>
        <taxon>Candidatus Magnetobacteriaceae</taxon>
        <taxon>Candidatus Magnetobacterium</taxon>
    </lineage>
</organism>
<accession>A0ABS6S4L5</accession>
<dbReference type="InterPro" id="IPR049560">
    <property type="entry name" value="MeTrfase_RsmB-F_NOP2_cat"/>
</dbReference>
<evidence type="ECO:0000256" key="2">
    <source>
        <dbReference type="ARBA" id="ARBA00022679"/>
    </source>
</evidence>
<protein>
    <recommendedName>
        <fullName evidence="6">SAM-dependent MTase RsmB/NOP-type domain-containing protein</fullName>
    </recommendedName>
</protein>
<dbReference type="EMBL" id="JABXWD010000660">
    <property type="protein sequence ID" value="MBV6343555.1"/>
    <property type="molecule type" value="Genomic_DNA"/>
</dbReference>
<evidence type="ECO:0000256" key="3">
    <source>
        <dbReference type="ARBA" id="ARBA00022691"/>
    </source>
</evidence>
<dbReference type="InterPro" id="IPR023267">
    <property type="entry name" value="RCMT"/>
</dbReference>
<dbReference type="PANTHER" id="PTHR22807:SF61">
    <property type="entry name" value="NOL1_NOP2_SUN FAMILY PROTEIN _ ANTITERMINATION NUSB DOMAIN-CONTAINING PROTEIN"/>
    <property type="match status" value="1"/>
</dbReference>
<dbReference type="Pfam" id="PF01189">
    <property type="entry name" value="Methyltr_RsmB-F"/>
    <property type="match status" value="1"/>
</dbReference>
<keyword evidence="3 5" id="KW-0949">S-adenosyl-L-methionine</keyword>
<dbReference type="Pfam" id="PF22458">
    <property type="entry name" value="RsmF-B_ferredox"/>
    <property type="match status" value="1"/>
</dbReference>
<dbReference type="Proteomes" id="UP001196980">
    <property type="component" value="Unassembled WGS sequence"/>
</dbReference>
<reference evidence="7 8" key="1">
    <citation type="journal article" date="2020" name="J Geophys Res Biogeosci">
        <title>Magnetotaxis as an Adaptation to Enable Bacterial Shuttling of Microbial Sulfur and Sulfur Cycling Across Aquatic Oxic#Anoxic Interfaces.</title>
        <authorList>
            <person name="Li J."/>
            <person name="Liu P."/>
            <person name="Wang J."/>
            <person name="Roberts A.P."/>
            <person name="Pan Y."/>
        </authorList>
    </citation>
    <scope>NUCLEOTIDE SEQUENCE [LARGE SCALE GENOMIC DNA]</scope>
    <source>
        <strain evidence="7 8">MYR-1_YQ</strain>
    </source>
</reference>
<evidence type="ECO:0000313" key="8">
    <source>
        <dbReference type="Proteomes" id="UP001196980"/>
    </source>
</evidence>
<dbReference type="CDD" id="cd02440">
    <property type="entry name" value="AdoMet_MTases"/>
    <property type="match status" value="1"/>
</dbReference>
<feature type="domain" description="SAM-dependent MTase RsmB/NOP-type" evidence="6">
    <location>
        <begin position="169"/>
        <end position="314"/>
    </location>
</feature>
<keyword evidence="8" id="KW-1185">Reference proteome</keyword>
<sequence>MKGKADNVRVMALRALDAIAMGKGLPKDVLERSADDLEQRDRAFLMELVYGVLRYRDTLDWMLRAFLKKPSGLKPFTMNNLRLAVYQITHMRVPDRAAVNESVEIEKAFGTHAVVVNGVLRQLLRNSHQLIIPSLEESPLQHIVLSTSSPQWLAERWLRRFGPTRTLALAQANNTTSAPTLRVNTIVTTRQEIARELDALRIGYALCRYSPHGIRLTEHIPMAALDPLRGKVYIQDEASQLVSFLLDPQEGDYCLDACSAPGGKATHMAALGNDKLNIVAVDGSKNRVNRIIQNAQTLGIKSITPVVADIRALC</sequence>
<comment type="similarity">
    <text evidence="5">Belongs to the class I-like SAM-binding methyltransferase superfamily. RsmB/NOP family.</text>
</comment>
<dbReference type="PROSITE" id="PS51686">
    <property type="entry name" value="SAM_MT_RSMB_NOP"/>
    <property type="match status" value="1"/>
</dbReference>
<keyword evidence="4 5" id="KW-0694">RNA-binding</keyword>
<gene>
    <name evidence="7" type="ORF">HWQ67_18455</name>
</gene>
<keyword evidence="1 5" id="KW-0489">Methyltransferase</keyword>
<proteinExistence type="inferred from homology"/>
<evidence type="ECO:0000313" key="7">
    <source>
        <dbReference type="EMBL" id="MBV6343555.1"/>
    </source>
</evidence>
<dbReference type="InterPro" id="IPR054728">
    <property type="entry name" value="RsmB-like_ferredoxin"/>
</dbReference>
<evidence type="ECO:0000256" key="1">
    <source>
        <dbReference type="ARBA" id="ARBA00022603"/>
    </source>
</evidence>
<feature type="binding site" evidence="5">
    <location>
        <begin position="258"/>
        <end position="264"/>
    </location>
    <ligand>
        <name>S-adenosyl-L-methionine</name>
        <dbReference type="ChEBI" id="CHEBI:59789"/>
    </ligand>
</feature>
<evidence type="ECO:0000256" key="5">
    <source>
        <dbReference type="PROSITE-ProRule" id="PRU01023"/>
    </source>
</evidence>
<dbReference type="Pfam" id="PF01029">
    <property type="entry name" value="NusB"/>
    <property type="match status" value="1"/>
</dbReference>
<feature type="binding site" evidence="5">
    <location>
        <position position="309"/>
    </location>
    <ligand>
        <name>S-adenosyl-L-methionine</name>
        <dbReference type="ChEBI" id="CHEBI:59789"/>
    </ligand>
</feature>
<name>A0ABS6S4L5_9BACT</name>
<dbReference type="PANTHER" id="PTHR22807">
    <property type="entry name" value="NOP2 YEAST -RELATED NOL1/NOP2/FMU SUN DOMAIN-CONTAINING"/>
    <property type="match status" value="1"/>
</dbReference>
<evidence type="ECO:0000256" key="4">
    <source>
        <dbReference type="ARBA" id="ARBA00022884"/>
    </source>
</evidence>
<comment type="caution">
    <text evidence="7">The sequence shown here is derived from an EMBL/GenBank/DDBJ whole genome shotgun (WGS) entry which is preliminary data.</text>
</comment>
<dbReference type="RefSeq" id="WP_218254172.1">
    <property type="nucleotide sequence ID" value="NZ_JABXWD010000660.1"/>
</dbReference>
<comment type="caution">
    <text evidence="5">Lacks conserved residue(s) required for the propagation of feature annotation.</text>
</comment>
<feature type="binding site" evidence="5">
    <location>
        <position position="282"/>
    </location>
    <ligand>
        <name>S-adenosyl-L-methionine</name>
        <dbReference type="ChEBI" id="CHEBI:59789"/>
    </ligand>
</feature>
<keyword evidence="2 5" id="KW-0808">Transferase</keyword>
<dbReference type="InterPro" id="IPR001678">
    <property type="entry name" value="MeTrfase_RsmB-F_NOP2_dom"/>
</dbReference>